<protein>
    <submittedName>
        <fullName evidence="1">Cof-type HAD-IIB family hydrolase</fullName>
    </submittedName>
</protein>
<dbReference type="NCBIfam" id="TIGR00099">
    <property type="entry name" value="Cof-subfamily"/>
    <property type="match status" value="1"/>
</dbReference>
<dbReference type="EMBL" id="JAOQKC010000014">
    <property type="protein sequence ID" value="MCU6697428.1"/>
    <property type="molecule type" value="Genomic_DNA"/>
</dbReference>
<dbReference type="PROSITE" id="PS01229">
    <property type="entry name" value="COF_2"/>
    <property type="match status" value="1"/>
</dbReference>
<keyword evidence="2" id="KW-1185">Reference proteome</keyword>
<keyword evidence="1" id="KW-0378">Hydrolase</keyword>
<dbReference type="GO" id="GO:0016787">
    <property type="term" value="F:hydrolase activity"/>
    <property type="evidence" value="ECO:0007669"/>
    <property type="project" value="UniProtKB-KW"/>
</dbReference>
<reference evidence="1 2" key="1">
    <citation type="journal article" date="2021" name="ISME Commun">
        <title>Automated analysis of genomic sequences facilitates high-throughput and comprehensive description of bacteria.</title>
        <authorList>
            <person name="Hitch T.C.A."/>
        </authorList>
    </citation>
    <scope>NUCLEOTIDE SEQUENCE [LARGE SCALE GENOMIC DNA]</scope>
    <source>
        <strain evidence="1 2">Sanger_04</strain>
    </source>
</reference>
<accession>A0ABT2RYM4</accession>
<dbReference type="SFLD" id="SFLDG01140">
    <property type="entry name" value="C2.B:_Phosphomannomutase_and_P"/>
    <property type="match status" value="1"/>
</dbReference>
<sequence length="277" mass="31188">MSIRLIAFDLDGTLLKEDKTVSGRTMAALQNATDRGIYLVPSTGRIYDGMPDVVKNMPFVRYAITVNGAQIYDVKEKRILHRAELTRAESEAVFAYGRDWEVLCGCYQNGQGLMEEKDFADLRFYAQNVKAAEMMKQVYRPLKNMEKRIFDIEPTIQKIQYYFREIPERNRRLPEMKAHFPNLEISTSLPNNIEINSAKANKGLALKFLCGYLGIGLEECMAFGDGTNDLALLKTAGRGMAMANADPEVLKATAYHTACTNEEDGVAIEIETCLKEV</sequence>
<dbReference type="Gene3D" id="3.30.1240.10">
    <property type="match status" value="1"/>
</dbReference>
<dbReference type="InterPro" id="IPR000150">
    <property type="entry name" value="Cof"/>
</dbReference>
<dbReference type="SUPFAM" id="SSF56784">
    <property type="entry name" value="HAD-like"/>
    <property type="match status" value="1"/>
</dbReference>
<proteinExistence type="predicted"/>
<dbReference type="Proteomes" id="UP001652461">
    <property type="component" value="Unassembled WGS sequence"/>
</dbReference>
<dbReference type="NCBIfam" id="TIGR01484">
    <property type="entry name" value="HAD-SF-IIB"/>
    <property type="match status" value="1"/>
</dbReference>
<dbReference type="SFLD" id="SFLDS00003">
    <property type="entry name" value="Haloacid_Dehalogenase"/>
    <property type="match status" value="1"/>
</dbReference>
<dbReference type="RefSeq" id="WP_158363859.1">
    <property type="nucleotide sequence ID" value="NZ_JAOQKC010000014.1"/>
</dbReference>
<gene>
    <name evidence="1" type="ORF">OCV63_11070</name>
</gene>
<organism evidence="1 2">
    <name type="scientific">Laedolimicola ammoniilytica</name>
    <dbReference type="NCBI Taxonomy" id="2981771"/>
    <lineage>
        <taxon>Bacteria</taxon>
        <taxon>Bacillati</taxon>
        <taxon>Bacillota</taxon>
        <taxon>Clostridia</taxon>
        <taxon>Lachnospirales</taxon>
        <taxon>Lachnospiraceae</taxon>
        <taxon>Laedolimicola</taxon>
    </lineage>
</organism>
<name>A0ABT2RYM4_9FIRM</name>
<dbReference type="CDD" id="cd07516">
    <property type="entry name" value="HAD_Pase"/>
    <property type="match status" value="1"/>
</dbReference>
<dbReference type="Gene3D" id="3.40.50.1000">
    <property type="entry name" value="HAD superfamily/HAD-like"/>
    <property type="match status" value="1"/>
</dbReference>
<evidence type="ECO:0000313" key="2">
    <source>
        <dbReference type="Proteomes" id="UP001652461"/>
    </source>
</evidence>
<dbReference type="InterPro" id="IPR036412">
    <property type="entry name" value="HAD-like_sf"/>
</dbReference>
<dbReference type="PANTHER" id="PTHR10000">
    <property type="entry name" value="PHOSPHOSERINE PHOSPHATASE"/>
    <property type="match status" value="1"/>
</dbReference>
<dbReference type="PANTHER" id="PTHR10000:SF8">
    <property type="entry name" value="HAD SUPERFAMILY HYDROLASE-LIKE, TYPE 3"/>
    <property type="match status" value="1"/>
</dbReference>
<dbReference type="InterPro" id="IPR023214">
    <property type="entry name" value="HAD_sf"/>
</dbReference>
<evidence type="ECO:0000313" key="1">
    <source>
        <dbReference type="EMBL" id="MCU6697428.1"/>
    </source>
</evidence>
<comment type="caution">
    <text evidence="1">The sequence shown here is derived from an EMBL/GenBank/DDBJ whole genome shotgun (WGS) entry which is preliminary data.</text>
</comment>
<dbReference type="Pfam" id="PF08282">
    <property type="entry name" value="Hydrolase_3"/>
    <property type="match status" value="1"/>
</dbReference>
<dbReference type="InterPro" id="IPR006379">
    <property type="entry name" value="HAD-SF_hydro_IIB"/>
</dbReference>